<reference evidence="2 3" key="1">
    <citation type="submission" date="2014-04" db="EMBL/GenBank/DDBJ databases">
        <authorList>
            <consortium name="DOE Joint Genome Institute"/>
            <person name="Kuo A."/>
            <person name="Kohler A."/>
            <person name="Nagy L.G."/>
            <person name="Floudas D."/>
            <person name="Copeland A."/>
            <person name="Barry K.W."/>
            <person name="Cichocki N."/>
            <person name="Veneault-Fourrey C."/>
            <person name="LaButti K."/>
            <person name="Lindquist E.A."/>
            <person name="Lipzen A."/>
            <person name="Lundell T."/>
            <person name="Morin E."/>
            <person name="Murat C."/>
            <person name="Sun H."/>
            <person name="Tunlid A."/>
            <person name="Henrissat B."/>
            <person name="Grigoriev I.V."/>
            <person name="Hibbett D.S."/>
            <person name="Martin F."/>
            <person name="Nordberg H.P."/>
            <person name="Cantor M.N."/>
            <person name="Hua S.X."/>
        </authorList>
    </citation>
    <scope>NUCLEOTIDE SEQUENCE [LARGE SCALE GENOMIC DNA]</scope>
    <source>
        <strain evidence="2 3">Foug A</strain>
    </source>
</reference>
<keyword evidence="3" id="KW-1185">Reference proteome</keyword>
<feature type="compositionally biased region" description="Basic and acidic residues" evidence="1">
    <location>
        <begin position="181"/>
        <end position="192"/>
    </location>
</feature>
<accession>A0A0C3DU46</accession>
<feature type="region of interest" description="Disordered" evidence="1">
    <location>
        <begin position="384"/>
        <end position="426"/>
    </location>
</feature>
<evidence type="ECO:0000313" key="3">
    <source>
        <dbReference type="Proteomes" id="UP000053989"/>
    </source>
</evidence>
<feature type="region of interest" description="Disordered" evidence="1">
    <location>
        <begin position="142"/>
        <end position="167"/>
    </location>
</feature>
<name>A0A0C3DU46_9AGAM</name>
<evidence type="ECO:0000256" key="1">
    <source>
        <dbReference type="SAM" id="MobiDB-lite"/>
    </source>
</evidence>
<protein>
    <submittedName>
        <fullName evidence="2">Uncharacterized protein</fullName>
    </submittedName>
</protein>
<feature type="compositionally biased region" description="Low complexity" evidence="1">
    <location>
        <begin position="117"/>
        <end position="128"/>
    </location>
</feature>
<gene>
    <name evidence="2" type="ORF">SCLCIDRAFT_27114</name>
</gene>
<dbReference type="AlphaFoldDB" id="A0A0C3DU46"/>
<feature type="region of interest" description="Disordered" evidence="1">
    <location>
        <begin position="15"/>
        <end position="38"/>
    </location>
</feature>
<dbReference type="InParanoid" id="A0A0C3DU46"/>
<feature type="compositionally biased region" description="Basic residues" evidence="1">
    <location>
        <begin position="150"/>
        <end position="160"/>
    </location>
</feature>
<proteinExistence type="predicted"/>
<dbReference type="EMBL" id="KN822070">
    <property type="protein sequence ID" value="KIM59709.1"/>
    <property type="molecule type" value="Genomic_DNA"/>
</dbReference>
<feature type="compositionally biased region" description="Low complexity" evidence="1">
    <location>
        <begin position="211"/>
        <end position="221"/>
    </location>
</feature>
<dbReference type="HOGENOM" id="CLU_438159_0_0_1"/>
<dbReference type="Proteomes" id="UP000053989">
    <property type="component" value="Unassembled WGS sequence"/>
</dbReference>
<evidence type="ECO:0000313" key="2">
    <source>
        <dbReference type="EMBL" id="KIM59709.1"/>
    </source>
</evidence>
<sequence>MKVKVTYANKRSRRAYVDEAHQSSPLEKLDPEKDSVTRSEMARRMLKRTRHVALVEQTEDNVERAVVQERLAKRMKRSYDHAERGMLPRGPEFQASFHAPTDTHESVVQQPFPHEQLPPSRTLSRTSSSALKENALMSPFSRLPGALVRPSKKRPSKRRLSKESRIPLQVKSCTLSTILEKKGDRHLSRKDTTSSLRRARSPMAGMHQRRSSSPSTSCMRSPVAKTSFLSSPMAPSHAYKDVPDTPSFFNGNPQFQSTPPFSRVDNNALSRPFDADNLPSFSGEPMDVCDNGAHIPGAEVPSRRETISNGIPPSGESTVGPSSVVKALAVTAKMSDTNGSSRSWAVQGPLTKDAGNRAYIGEYMIPLHSSPNIRRGATSTTRIATLAPHPGSSPAQDGPPSEPRACSSAGGNGPLTPPTSPAKNAAAPPLDLVQVMSKLELGDGRADAQSDEETHRSTRPTFQTRSHSLDEPVSDTTCTSKTTVASKRTRASTIRASDFNRPQSIVSPAAGSAARVSSTALSVASPSGSYVGARHTRKDMGGSSSSTTDTLAAKLRSAVTISESDSEDELLLREPWLEDLEYLGLSVPKKWKEGEADVLNLVAGKVWRDDEEPVSSRRYWMRRR</sequence>
<feature type="region of interest" description="Disordered" evidence="1">
    <location>
        <begin position="83"/>
        <end position="128"/>
    </location>
</feature>
<feature type="region of interest" description="Disordered" evidence="1">
    <location>
        <begin position="443"/>
        <end position="478"/>
    </location>
</feature>
<feature type="compositionally biased region" description="Basic and acidic residues" evidence="1">
    <location>
        <begin position="443"/>
        <end position="456"/>
    </location>
</feature>
<organism evidence="2 3">
    <name type="scientific">Scleroderma citrinum Foug A</name>
    <dbReference type="NCBI Taxonomy" id="1036808"/>
    <lineage>
        <taxon>Eukaryota</taxon>
        <taxon>Fungi</taxon>
        <taxon>Dikarya</taxon>
        <taxon>Basidiomycota</taxon>
        <taxon>Agaricomycotina</taxon>
        <taxon>Agaricomycetes</taxon>
        <taxon>Agaricomycetidae</taxon>
        <taxon>Boletales</taxon>
        <taxon>Sclerodermatineae</taxon>
        <taxon>Sclerodermataceae</taxon>
        <taxon>Scleroderma</taxon>
    </lineage>
</organism>
<feature type="region of interest" description="Disordered" evidence="1">
    <location>
        <begin position="181"/>
        <end position="223"/>
    </location>
</feature>
<dbReference type="OrthoDB" id="3055857at2759"/>
<reference evidence="3" key="2">
    <citation type="submission" date="2015-01" db="EMBL/GenBank/DDBJ databases">
        <title>Evolutionary Origins and Diversification of the Mycorrhizal Mutualists.</title>
        <authorList>
            <consortium name="DOE Joint Genome Institute"/>
            <consortium name="Mycorrhizal Genomics Consortium"/>
            <person name="Kohler A."/>
            <person name="Kuo A."/>
            <person name="Nagy L.G."/>
            <person name="Floudas D."/>
            <person name="Copeland A."/>
            <person name="Barry K.W."/>
            <person name="Cichocki N."/>
            <person name="Veneault-Fourrey C."/>
            <person name="LaButti K."/>
            <person name="Lindquist E.A."/>
            <person name="Lipzen A."/>
            <person name="Lundell T."/>
            <person name="Morin E."/>
            <person name="Murat C."/>
            <person name="Riley R."/>
            <person name="Ohm R."/>
            <person name="Sun H."/>
            <person name="Tunlid A."/>
            <person name="Henrissat B."/>
            <person name="Grigoriev I.V."/>
            <person name="Hibbett D.S."/>
            <person name="Martin F."/>
        </authorList>
    </citation>
    <scope>NUCLEOTIDE SEQUENCE [LARGE SCALE GENOMIC DNA]</scope>
    <source>
        <strain evidence="3">Foug A</strain>
    </source>
</reference>